<keyword evidence="2" id="KW-1185">Reference proteome</keyword>
<name>A0ABM6WTH6_9RHOB</name>
<sequence length="89" mass="10317">MQKEESPMALPRIAASFAEGIPMADYPVAEYSKREIKDAGAALRERMPYTEEAVRTFRVAHNWRMAHALPMIREKPCRQRSWRTAQGRL</sequence>
<evidence type="ECO:0000313" key="1">
    <source>
        <dbReference type="EMBL" id="AWX93982.1"/>
    </source>
</evidence>
<dbReference type="Proteomes" id="UP000249922">
    <property type="component" value="Chromosome"/>
</dbReference>
<proteinExistence type="predicted"/>
<gene>
    <name evidence="1" type="ORF">DPM13_16265</name>
</gene>
<reference evidence="1 2" key="1">
    <citation type="submission" date="2018-06" db="EMBL/GenBank/DDBJ databases">
        <title>Complete genome sequence of Paracoccus mutanolyticus strain RSP-02 isolated from cellulosic waste.</title>
        <authorList>
            <person name="Amrutha R.N."/>
            <person name="Shrivastav A."/>
            <person name="Buddana S.K."/>
            <person name="Deshpande U."/>
            <person name="Prakasham R.S."/>
        </authorList>
    </citation>
    <scope>NUCLEOTIDE SEQUENCE [LARGE SCALE GENOMIC DNA]</scope>
    <source>
        <strain evidence="1 2">RSP-02</strain>
    </source>
</reference>
<evidence type="ECO:0000313" key="2">
    <source>
        <dbReference type="Proteomes" id="UP000249922"/>
    </source>
</evidence>
<protein>
    <submittedName>
        <fullName evidence="1">Uncharacterized protein</fullName>
    </submittedName>
</protein>
<accession>A0ABM6WTH6</accession>
<dbReference type="EMBL" id="CP030239">
    <property type="protein sequence ID" value="AWX93982.1"/>
    <property type="molecule type" value="Genomic_DNA"/>
</dbReference>
<organism evidence="1 2">
    <name type="scientific">Paracoccus mutanolyticus</name>
    <dbReference type="NCBI Taxonomy" id="1499308"/>
    <lineage>
        <taxon>Bacteria</taxon>
        <taxon>Pseudomonadati</taxon>
        <taxon>Pseudomonadota</taxon>
        <taxon>Alphaproteobacteria</taxon>
        <taxon>Rhodobacterales</taxon>
        <taxon>Paracoccaceae</taxon>
        <taxon>Paracoccus</taxon>
    </lineage>
</organism>